<comment type="caution">
    <text evidence="3">The sequence shown here is derived from an EMBL/GenBank/DDBJ whole genome shotgun (WGS) entry which is preliminary data.</text>
</comment>
<proteinExistence type="predicted"/>
<accession>A0A328DVE1</accession>
<reference evidence="3 4" key="1">
    <citation type="submission" date="2018-06" db="EMBL/GenBank/DDBJ databases">
        <title>The Genome of Cuscuta australis (Dodder) Provides Insight into the Evolution of Plant Parasitism.</title>
        <authorList>
            <person name="Liu H."/>
        </authorList>
    </citation>
    <scope>NUCLEOTIDE SEQUENCE [LARGE SCALE GENOMIC DNA]</scope>
    <source>
        <strain evidence="4">cv. Yunnan</strain>
        <tissue evidence="3">Vines</tissue>
    </source>
</reference>
<dbReference type="EMBL" id="NQVE01000092">
    <property type="protein sequence ID" value="RAL49170.1"/>
    <property type="molecule type" value="Genomic_DNA"/>
</dbReference>
<evidence type="ECO:0000313" key="4">
    <source>
        <dbReference type="Proteomes" id="UP000249390"/>
    </source>
</evidence>
<keyword evidence="2" id="KW-1133">Transmembrane helix</keyword>
<evidence type="ECO:0000313" key="3">
    <source>
        <dbReference type="EMBL" id="RAL49170.1"/>
    </source>
</evidence>
<dbReference type="AlphaFoldDB" id="A0A328DVE1"/>
<keyword evidence="2" id="KW-0472">Membrane</keyword>
<keyword evidence="4" id="KW-1185">Reference proteome</keyword>
<evidence type="ECO:0000256" key="1">
    <source>
        <dbReference type="SAM" id="MobiDB-lite"/>
    </source>
</evidence>
<feature type="transmembrane region" description="Helical" evidence="2">
    <location>
        <begin position="178"/>
        <end position="201"/>
    </location>
</feature>
<feature type="compositionally biased region" description="Polar residues" evidence="1">
    <location>
        <begin position="122"/>
        <end position="132"/>
    </location>
</feature>
<feature type="region of interest" description="Disordered" evidence="1">
    <location>
        <begin position="82"/>
        <end position="139"/>
    </location>
</feature>
<protein>
    <submittedName>
        <fullName evidence="3">Uncharacterized protein</fullName>
    </submittedName>
</protein>
<feature type="compositionally biased region" description="Polar residues" evidence="1">
    <location>
        <begin position="84"/>
        <end position="98"/>
    </location>
</feature>
<organism evidence="3 4">
    <name type="scientific">Cuscuta australis</name>
    <dbReference type="NCBI Taxonomy" id="267555"/>
    <lineage>
        <taxon>Eukaryota</taxon>
        <taxon>Viridiplantae</taxon>
        <taxon>Streptophyta</taxon>
        <taxon>Embryophyta</taxon>
        <taxon>Tracheophyta</taxon>
        <taxon>Spermatophyta</taxon>
        <taxon>Magnoliopsida</taxon>
        <taxon>eudicotyledons</taxon>
        <taxon>Gunneridae</taxon>
        <taxon>Pentapetalae</taxon>
        <taxon>asterids</taxon>
        <taxon>lamiids</taxon>
        <taxon>Solanales</taxon>
        <taxon>Convolvulaceae</taxon>
        <taxon>Cuscuteae</taxon>
        <taxon>Cuscuta</taxon>
        <taxon>Cuscuta subgen. Grammica</taxon>
        <taxon>Cuscuta sect. Cleistogrammica</taxon>
    </lineage>
</organism>
<name>A0A328DVE1_9ASTE</name>
<keyword evidence="2" id="KW-0812">Transmembrane</keyword>
<feature type="compositionally biased region" description="Basic and acidic residues" evidence="1">
    <location>
        <begin position="208"/>
        <end position="220"/>
    </location>
</feature>
<sequence length="271" mass="30318">MEAAAEGGNGGKRLRRWLREVKTLEISFCFSLSLFCTENTVSEKQVTAIYMAPLYRNQRSPQLTNRFNELDEIEPNWNPRATAAAQSPLNRPSPSTVALDQRRSSSLQPRSLHAQIAGRTASAANSPVTSQIESRHCQEPPLLQTPCSLTLSQSHAYARKKNERIEHMRSRLTVTVTIAAVTSAATVAVTIAATIAVTAIYRSRRKVEKKEEGDKEEERKRGRKRRGGEKRRNGGDGLGKKEGKERREENVAEPKEKERKEKGRKEGKGGR</sequence>
<dbReference type="Proteomes" id="UP000249390">
    <property type="component" value="Unassembled WGS sequence"/>
</dbReference>
<evidence type="ECO:0000256" key="2">
    <source>
        <dbReference type="SAM" id="Phobius"/>
    </source>
</evidence>
<feature type="compositionally biased region" description="Basic and acidic residues" evidence="1">
    <location>
        <begin position="230"/>
        <end position="271"/>
    </location>
</feature>
<feature type="region of interest" description="Disordered" evidence="1">
    <location>
        <begin position="204"/>
        <end position="271"/>
    </location>
</feature>
<gene>
    <name evidence="3" type="ORF">DM860_017200</name>
</gene>